<dbReference type="EMBL" id="PDJG01000001">
    <property type="protein sequence ID" value="PFG34876.1"/>
    <property type="molecule type" value="Genomic_DNA"/>
</dbReference>
<accession>A0A2A9E897</accession>
<reference evidence="1 2" key="1">
    <citation type="submission" date="2017-10" db="EMBL/GenBank/DDBJ databases">
        <title>Sequencing the genomes of 1000 actinobacteria strains.</title>
        <authorList>
            <person name="Klenk H.-P."/>
        </authorList>
    </citation>
    <scope>NUCLEOTIDE SEQUENCE [LARGE SCALE GENOMIC DNA]</scope>
    <source>
        <strain evidence="1 2">DSM 18966</strain>
    </source>
</reference>
<protein>
    <submittedName>
        <fullName evidence="1">Uncharacterized protein</fullName>
    </submittedName>
</protein>
<keyword evidence="2" id="KW-1185">Reference proteome</keyword>
<dbReference type="Proteomes" id="UP000225548">
    <property type="component" value="Unassembled WGS sequence"/>
</dbReference>
<dbReference type="OrthoDB" id="4735933at2"/>
<proteinExistence type="predicted"/>
<evidence type="ECO:0000313" key="1">
    <source>
        <dbReference type="EMBL" id="PFG34876.1"/>
    </source>
</evidence>
<name>A0A2A9E897_9MICO</name>
<sequence length="80" mass="8667">MDLAPSVLTLDLWRADAVVLHFWLTTVDLDLVPFEHAGQKQALVDLLTGLDQTVAAEADDAEIVQAHDLVDRTGTSLTPS</sequence>
<comment type="caution">
    <text evidence="1">The sequence shown here is derived from an EMBL/GenBank/DDBJ whole genome shotgun (WGS) entry which is preliminary data.</text>
</comment>
<gene>
    <name evidence="1" type="ORF">ATL42_2807</name>
</gene>
<organism evidence="1 2">
    <name type="scientific">Sanguibacter antarcticus</name>
    <dbReference type="NCBI Taxonomy" id="372484"/>
    <lineage>
        <taxon>Bacteria</taxon>
        <taxon>Bacillati</taxon>
        <taxon>Actinomycetota</taxon>
        <taxon>Actinomycetes</taxon>
        <taxon>Micrococcales</taxon>
        <taxon>Sanguibacteraceae</taxon>
        <taxon>Sanguibacter</taxon>
    </lineage>
</organism>
<dbReference type="AlphaFoldDB" id="A0A2A9E897"/>
<dbReference type="RefSeq" id="WP_098455840.1">
    <property type="nucleotide sequence ID" value="NZ_PDJG01000001.1"/>
</dbReference>
<evidence type="ECO:0000313" key="2">
    <source>
        <dbReference type="Proteomes" id="UP000225548"/>
    </source>
</evidence>